<gene>
    <name evidence="12" type="ORF">SAMN04488007_2579</name>
</gene>
<dbReference type="Proteomes" id="UP000184314">
    <property type="component" value="Unassembled WGS sequence"/>
</dbReference>
<dbReference type="AlphaFoldDB" id="A0A1M6R327"/>
<evidence type="ECO:0000256" key="10">
    <source>
        <dbReference type="SAM" id="Coils"/>
    </source>
</evidence>
<dbReference type="GO" id="GO:0043590">
    <property type="term" value="C:bacterial nucleoid"/>
    <property type="evidence" value="ECO:0007669"/>
    <property type="project" value="TreeGrafter"/>
</dbReference>
<dbReference type="InterPro" id="IPR027417">
    <property type="entry name" value="P-loop_NTPase"/>
</dbReference>
<dbReference type="RefSeq" id="WP_073244757.1">
    <property type="nucleotide sequence ID" value="NZ_FQZX01000002.1"/>
</dbReference>
<evidence type="ECO:0000313" key="13">
    <source>
        <dbReference type="Proteomes" id="UP000184314"/>
    </source>
</evidence>
<evidence type="ECO:0000256" key="3">
    <source>
        <dbReference type="ARBA" id="ARBA00021315"/>
    </source>
</evidence>
<evidence type="ECO:0000256" key="4">
    <source>
        <dbReference type="ARBA" id="ARBA00022741"/>
    </source>
</evidence>
<comment type="function">
    <text evidence="1 9">May be involved in recombinational repair of damaged DNA.</text>
</comment>
<dbReference type="PIRSF" id="PIRSF003128">
    <property type="entry name" value="RecN"/>
    <property type="match status" value="1"/>
</dbReference>
<dbReference type="Gene3D" id="3.40.50.300">
    <property type="entry name" value="P-loop containing nucleotide triphosphate hydrolases"/>
    <property type="match status" value="2"/>
</dbReference>
<dbReference type="PANTHER" id="PTHR11059:SF0">
    <property type="entry name" value="DNA REPAIR PROTEIN RECN"/>
    <property type="match status" value="1"/>
</dbReference>
<dbReference type="SUPFAM" id="SSF52540">
    <property type="entry name" value="P-loop containing nucleoside triphosphate hydrolases"/>
    <property type="match status" value="2"/>
</dbReference>
<accession>A0A1M6R327</accession>
<evidence type="ECO:0000259" key="11">
    <source>
        <dbReference type="Pfam" id="PF02463"/>
    </source>
</evidence>
<reference evidence="13" key="1">
    <citation type="submission" date="2016-11" db="EMBL/GenBank/DDBJ databases">
        <authorList>
            <person name="Varghese N."/>
            <person name="Submissions S."/>
        </authorList>
    </citation>
    <scope>NUCLEOTIDE SEQUENCE [LARGE SCALE GENOMIC DNA]</scope>
    <source>
        <strain evidence="13">DSM 16478</strain>
    </source>
</reference>
<dbReference type="CDD" id="cd03241">
    <property type="entry name" value="ABC_RecN"/>
    <property type="match status" value="1"/>
</dbReference>
<protein>
    <recommendedName>
        <fullName evidence="3 9">DNA repair protein RecN</fullName>
    </recommendedName>
    <alternativeName>
        <fullName evidence="8 9">Recombination protein N</fullName>
    </alternativeName>
</protein>
<feature type="coiled-coil region" evidence="10">
    <location>
        <begin position="165"/>
        <end position="226"/>
    </location>
</feature>
<dbReference type="Pfam" id="PF02463">
    <property type="entry name" value="SMC_N"/>
    <property type="match status" value="1"/>
</dbReference>
<evidence type="ECO:0000256" key="1">
    <source>
        <dbReference type="ARBA" id="ARBA00003618"/>
    </source>
</evidence>
<evidence type="ECO:0000256" key="8">
    <source>
        <dbReference type="ARBA" id="ARBA00033408"/>
    </source>
</evidence>
<dbReference type="PANTHER" id="PTHR11059">
    <property type="entry name" value="DNA REPAIR PROTEIN RECN"/>
    <property type="match status" value="1"/>
</dbReference>
<dbReference type="NCBIfam" id="TIGR00634">
    <property type="entry name" value="recN"/>
    <property type="match status" value="1"/>
</dbReference>
<evidence type="ECO:0000256" key="6">
    <source>
        <dbReference type="ARBA" id="ARBA00022840"/>
    </source>
</evidence>
<keyword evidence="4" id="KW-0547">Nucleotide-binding</keyword>
<dbReference type="OrthoDB" id="9806954at2"/>
<dbReference type="GO" id="GO:0009432">
    <property type="term" value="P:SOS response"/>
    <property type="evidence" value="ECO:0007669"/>
    <property type="project" value="TreeGrafter"/>
</dbReference>
<organism evidence="12 13">
    <name type="scientific">Maribacter aquivivus</name>
    <dbReference type="NCBI Taxonomy" id="228958"/>
    <lineage>
        <taxon>Bacteria</taxon>
        <taxon>Pseudomonadati</taxon>
        <taxon>Bacteroidota</taxon>
        <taxon>Flavobacteriia</taxon>
        <taxon>Flavobacteriales</taxon>
        <taxon>Flavobacteriaceae</taxon>
        <taxon>Maribacter</taxon>
    </lineage>
</organism>
<evidence type="ECO:0000256" key="5">
    <source>
        <dbReference type="ARBA" id="ARBA00022763"/>
    </source>
</evidence>
<evidence type="ECO:0000256" key="2">
    <source>
        <dbReference type="ARBA" id="ARBA00009441"/>
    </source>
</evidence>
<dbReference type="InterPro" id="IPR003395">
    <property type="entry name" value="RecF/RecN/SMC_N"/>
</dbReference>
<comment type="similarity">
    <text evidence="2 9">Belongs to the RecN family.</text>
</comment>
<keyword evidence="6" id="KW-0067">ATP-binding</keyword>
<evidence type="ECO:0000313" key="12">
    <source>
        <dbReference type="EMBL" id="SHK26879.1"/>
    </source>
</evidence>
<dbReference type="GO" id="GO:0005524">
    <property type="term" value="F:ATP binding"/>
    <property type="evidence" value="ECO:0007669"/>
    <property type="project" value="UniProtKB-KW"/>
</dbReference>
<dbReference type="GO" id="GO:0006281">
    <property type="term" value="P:DNA repair"/>
    <property type="evidence" value="ECO:0007669"/>
    <property type="project" value="UniProtKB-KW"/>
</dbReference>
<feature type="domain" description="RecF/RecN/SMC N-terminal" evidence="11">
    <location>
        <begin position="2"/>
        <end position="509"/>
    </location>
</feature>
<keyword evidence="5 9" id="KW-0227">DNA damage</keyword>
<sequence length="555" mass="62026">MLSTLSISNYALIDRLEVDFNKGFTVITGETGAGKSILLGGLSLVLGKRADLSSLRVKDQKCIIEGTFRIDTYGLQNFFEENDLDYENSTVIRREILPSGKSRAFVNDTPVTLGVLSILGENLIDIHSQHQTMQLTENDFQLKLVDALANNQKRLSEYRKGLKTYRKAQKELDKLIEVQSTANKEQDYNTFLLEELEKAPLIAGVIEELEEEYEQLNNVELIMEQLSKGDQLFNDEQIGVLPLVTEMRQSLSKLVDFGSNYNDLFERVKSVLIELDDVSSELQRLQEGVEANPDQLEQVNNKLQLLYNLLKKHNVSDIAELIVIKNDLADKVFETANLDDKIISKTKGIQELQAVLEAQAVVLSKKRNSVIPQLKKKLESDLGLLGMPSASFEIKLNTAEEFTATGKDELSFLFTANRGGSYGELKKVASGGELSRIMLVIKAILAKYEKLPTIMFDEIDTGVSGEISNRMADIMKDMSVDLQVFSITHLPQVASKGNHHFKVFKTEGKERTMTNLKQLTDDERVVELAHMLSGKDLSDSALAHAKELLSASSSV</sequence>
<dbReference type="GO" id="GO:0006310">
    <property type="term" value="P:DNA recombination"/>
    <property type="evidence" value="ECO:0007669"/>
    <property type="project" value="InterPro"/>
</dbReference>
<evidence type="ECO:0000256" key="9">
    <source>
        <dbReference type="PIRNR" id="PIRNR003128"/>
    </source>
</evidence>
<dbReference type="EMBL" id="FQZX01000002">
    <property type="protein sequence ID" value="SHK26879.1"/>
    <property type="molecule type" value="Genomic_DNA"/>
</dbReference>
<dbReference type="InterPro" id="IPR004604">
    <property type="entry name" value="DNA_recomb/repair_RecN"/>
</dbReference>
<keyword evidence="10" id="KW-0175">Coiled coil</keyword>
<dbReference type="STRING" id="228958.SAMN04488007_2579"/>
<evidence type="ECO:0000256" key="7">
    <source>
        <dbReference type="ARBA" id="ARBA00023204"/>
    </source>
</evidence>
<name>A0A1M6R327_9FLAO</name>
<keyword evidence="13" id="KW-1185">Reference proteome</keyword>
<keyword evidence="7 9" id="KW-0234">DNA repair</keyword>
<proteinExistence type="inferred from homology"/>